<reference evidence="2 3" key="1">
    <citation type="submission" date="2020-02" db="EMBL/GenBank/DDBJ databases">
        <title>A chromosome-scale genome assembly of the black bullhead catfish (Ameiurus melas).</title>
        <authorList>
            <person name="Wen M."/>
            <person name="Zham M."/>
            <person name="Cabau C."/>
            <person name="Klopp C."/>
            <person name="Donnadieu C."/>
            <person name="Roques C."/>
            <person name="Bouchez O."/>
            <person name="Lampietro C."/>
            <person name="Jouanno E."/>
            <person name="Herpin A."/>
            <person name="Louis A."/>
            <person name="Berthelot C."/>
            <person name="Parey E."/>
            <person name="Roest-Crollius H."/>
            <person name="Braasch I."/>
            <person name="Postlethwait J."/>
            <person name="Robinson-Rechavi M."/>
            <person name="Echchiki A."/>
            <person name="Begum T."/>
            <person name="Montfort J."/>
            <person name="Schartl M."/>
            <person name="Bobe J."/>
            <person name="Guiguen Y."/>
        </authorList>
    </citation>
    <scope>NUCLEOTIDE SEQUENCE [LARGE SCALE GENOMIC DNA]</scope>
    <source>
        <strain evidence="2">M_S1</strain>
        <tissue evidence="2">Blood</tissue>
    </source>
</reference>
<keyword evidence="3" id="KW-1185">Reference proteome</keyword>
<protein>
    <submittedName>
        <fullName evidence="2">Uncharacterized protein</fullName>
    </submittedName>
</protein>
<keyword evidence="1" id="KW-0812">Transmembrane</keyword>
<keyword evidence="1" id="KW-0472">Membrane</keyword>
<gene>
    <name evidence="2" type="ORF">AMELA_G00175220</name>
</gene>
<evidence type="ECO:0000256" key="1">
    <source>
        <dbReference type="SAM" id="Phobius"/>
    </source>
</evidence>
<dbReference type="Proteomes" id="UP000593565">
    <property type="component" value="Unassembled WGS sequence"/>
</dbReference>
<name>A0A7J6AD43_AMEME</name>
<dbReference type="AlphaFoldDB" id="A0A7J6AD43"/>
<evidence type="ECO:0000313" key="2">
    <source>
        <dbReference type="EMBL" id="KAF4080782.1"/>
    </source>
</evidence>
<keyword evidence="1" id="KW-1133">Transmembrane helix</keyword>
<organism evidence="2 3">
    <name type="scientific">Ameiurus melas</name>
    <name type="common">Black bullhead</name>
    <name type="synonym">Silurus melas</name>
    <dbReference type="NCBI Taxonomy" id="219545"/>
    <lineage>
        <taxon>Eukaryota</taxon>
        <taxon>Metazoa</taxon>
        <taxon>Chordata</taxon>
        <taxon>Craniata</taxon>
        <taxon>Vertebrata</taxon>
        <taxon>Euteleostomi</taxon>
        <taxon>Actinopterygii</taxon>
        <taxon>Neopterygii</taxon>
        <taxon>Teleostei</taxon>
        <taxon>Ostariophysi</taxon>
        <taxon>Siluriformes</taxon>
        <taxon>Ictaluridae</taxon>
        <taxon>Ameiurus</taxon>
    </lineage>
</organism>
<feature type="transmembrane region" description="Helical" evidence="1">
    <location>
        <begin position="6"/>
        <end position="24"/>
    </location>
</feature>
<comment type="caution">
    <text evidence="2">The sequence shown here is derived from an EMBL/GenBank/DDBJ whole genome shotgun (WGS) entry which is preliminary data.</text>
</comment>
<dbReference type="EMBL" id="JAAGNN010000014">
    <property type="protein sequence ID" value="KAF4080782.1"/>
    <property type="molecule type" value="Genomic_DNA"/>
</dbReference>
<evidence type="ECO:0000313" key="3">
    <source>
        <dbReference type="Proteomes" id="UP000593565"/>
    </source>
</evidence>
<proteinExistence type="predicted"/>
<sequence length="67" mass="7477">MSQHLYWLVLVLLILVLLGLCFVFRKKIHSVAVTIIMKNFTPKDEGEAEARTGHAYTIAESAVSACE</sequence>
<accession>A0A7J6AD43</accession>